<evidence type="ECO:0000313" key="3">
    <source>
        <dbReference type="Proteomes" id="UP000036270"/>
    </source>
</evidence>
<dbReference type="Pfam" id="PF04351">
    <property type="entry name" value="PilP"/>
    <property type="match status" value="1"/>
</dbReference>
<dbReference type="InterPro" id="IPR007446">
    <property type="entry name" value="PilP"/>
</dbReference>
<evidence type="ECO:0008006" key="4">
    <source>
        <dbReference type="Google" id="ProtNLM"/>
    </source>
</evidence>
<dbReference type="Proteomes" id="UP000036270">
    <property type="component" value="Unassembled WGS sequence"/>
</dbReference>
<accession>A0A0J5P855</accession>
<keyword evidence="1" id="KW-0732">Signal</keyword>
<keyword evidence="3" id="KW-1185">Reference proteome</keyword>
<name>A0A0J5P855_9PAST</name>
<proteinExistence type="predicted"/>
<dbReference type="RefSeq" id="WP_047975887.1">
    <property type="nucleotide sequence ID" value="NZ_JWIZ01000003.1"/>
</dbReference>
<dbReference type="EMBL" id="JWIZ01000003">
    <property type="protein sequence ID" value="KMK52411.1"/>
    <property type="molecule type" value="Genomic_DNA"/>
</dbReference>
<protein>
    <recommendedName>
        <fullName evidence="4">Pilus assembly protein PilP</fullName>
    </recommendedName>
</protein>
<comment type="caution">
    <text evidence="2">The sequence shown here is derived from an EMBL/GenBank/DDBJ whole genome shotgun (WGS) entry which is preliminary data.</text>
</comment>
<gene>
    <name evidence="2" type="ORF">RO21_00745</name>
</gene>
<sequence>MKRITILLLFCSLCVLADPFYVEEKVPQAASYEQNFANKQQKSTACRPKGQFEELMIDVDFDTLRLVGLIKLSEYYKALFVDSERKLYDFSENQYLTLSDIQIKHIDLKQISYIDWKKSEDCQKPLIKTIKL</sequence>
<evidence type="ECO:0000313" key="2">
    <source>
        <dbReference type="EMBL" id="KMK52411.1"/>
    </source>
</evidence>
<reference evidence="2 3" key="1">
    <citation type="submission" date="2014-12" db="EMBL/GenBank/DDBJ databases">
        <title>Reclassification of Actinobacillus muris as Muribacter muris.</title>
        <authorList>
            <person name="Christensen H."/>
            <person name="Nicklas W."/>
            <person name="Bisgaard M."/>
        </authorList>
    </citation>
    <scope>NUCLEOTIDE SEQUENCE [LARGE SCALE GENOMIC DNA]</scope>
    <source>
        <strain evidence="2 3">Ackerman80-443D</strain>
    </source>
</reference>
<organism evidence="2 3">
    <name type="scientific">Muribacter muris</name>
    <dbReference type="NCBI Taxonomy" id="67855"/>
    <lineage>
        <taxon>Bacteria</taxon>
        <taxon>Pseudomonadati</taxon>
        <taxon>Pseudomonadota</taxon>
        <taxon>Gammaproteobacteria</taxon>
        <taxon>Pasteurellales</taxon>
        <taxon>Pasteurellaceae</taxon>
        <taxon>Muribacter</taxon>
    </lineage>
</organism>
<evidence type="ECO:0000256" key="1">
    <source>
        <dbReference type="SAM" id="SignalP"/>
    </source>
</evidence>
<dbReference type="AlphaFoldDB" id="A0A0J5P855"/>
<feature type="signal peptide" evidence="1">
    <location>
        <begin position="1"/>
        <end position="17"/>
    </location>
</feature>
<feature type="chain" id="PRO_5005262807" description="Pilus assembly protein PilP" evidence="1">
    <location>
        <begin position="18"/>
        <end position="132"/>
    </location>
</feature>
<dbReference type="STRING" id="67855.RO21_00745"/>
<dbReference type="PATRIC" id="fig|67855.3.peg.1010"/>